<proteinExistence type="predicted"/>
<dbReference type="Pfam" id="PF00534">
    <property type="entry name" value="Glycos_transf_1"/>
    <property type="match status" value="1"/>
</dbReference>
<dbReference type="PANTHER" id="PTHR45947">
    <property type="entry name" value="SULFOQUINOVOSYL TRANSFERASE SQD2"/>
    <property type="match status" value="1"/>
</dbReference>
<evidence type="ECO:0000313" key="3">
    <source>
        <dbReference type="EMBL" id="KKQ18392.1"/>
    </source>
</evidence>
<dbReference type="AlphaFoldDB" id="A0A0G0FKQ8"/>
<dbReference type="InterPro" id="IPR050194">
    <property type="entry name" value="Glycosyltransferase_grp1"/>
</dbReference>
<evidence type="ECO:0000259" key="1">
    <source>
        <dbReference type="Pfam" id="PF00534"/>
    </source>
</evidence>
<name>A0A0G0FKQ8_9BACT</name>
<evidence type="ECO:0000259" key="2">
    <source>
        <dbReference type="Pfam" id="PF13439"/>
    </source>
</evidence>
<feature type="domain" description="Glycosyltransferase subfamily 4-like N-terminal" evidence="2">
    <location>
        <begin position="14"/>
        <end position="172"/>
    </location>
</feature>
<dbReference type="SUPFAM" id="SSF53756">
    <property type="entry name" value="UDP-Glycosyltransferase/glycogen phosphorylase"/>
    <property type="match status" value="1"/>
</dbReference>
<protein>
    <submittedName>
        <fullName evidence="3">Glycosyl transferase group 1</fullName>
    </submittedName>
</protein>
<dbReference type="InterPro" id="IPR028098">
    <property type="entry name" value="Glyco_trans_4-like_N"/>
</dbReference>
<dbReference type="Gene3D" id="3.40.50.2000">
    <property type="entry name" value="Glycogen Phosphorylase B"/>
    <property type="match status" value="2"/>
</dbReference>
<feature type="domain" description="Glycosyl transferase family 1" evidence="1">
    <location>
        <begin position="174"/>
        <end position="330"/>
    </location>
</feature>
<reference evidence="3 4" key="1">
    <citation type="journal article" date="2015" name="Nature">
        <title>rRNA introns, odd ribosomes, and small enigmatic genomes across a large radiation of phyla.</title>
        <authorList>
            <person name="Brown C.T."/>
            <person name="Hug L.A."/>
            <person name="Thomas B.C."/>
            <person name="Sharon I."/>
            <person name="Castelle C.J."/>
            <person name="Singh A."/>
            <person name="Wilkins M.J."/>
            <person name="Williams K.H."/>
            <person name="Banfield J.F."/>
        </authorList>
    </citation>
    <scope>NUCLEOTIDE SEQUENCE [LARGE SCALE GENOMIC DNA]</scope>
</reference>
<comment type="caution">
    <text evidence="3">The sequence shown here is derived from an EMBL/GenBank/DDBJ whole genome shotgun (WGS) entry which is preliminary data.</text>
</comment>
<keyword evidence="3" id="KW-0808">Transferase</keyword>
<dbReference type="Proteomes" id="UP000034508">
    <property type="component" value="Unassembled WGS sequence"/>
</dbReference>
<sequence length="363" mass="40894">MKIAVIIDTWFPIVGGGQTNAWEISKRLAKKQIHIDVITRNNGEGNLLQVKNLNIYQLGKKSDANSILSKIYFLPKAFLFIISKDYDIIHVHAFLPGIVARLLMVFKGIPTVLTVHGTSINTNLNNPLSKWFEKFILTQILYNAQITVSRDFLKLKNVNRNVVYIPNGVDTKKFDRVRTKKFGQPTPIFVGRLHPQKNLINLIEAISVVKKEIANIKLLIVGEGDLKAELQSQVANLKLKKNVLLLGQKKGLELIKLYKSSHLFILPSIYEGQPLTLLEAWAAKLPVIISNTGDNPYLVRNGQNGYLIGNIYDPNQIAKTIVQALAKDNLEKLGLNGYNSVKRFSWEKASKETLSIYEKVKKS</sequence>
<organism evidence="3 4">
    <name type="scientific">Berkelbacteria bacterium GW2011_GWA1_36_9</name>
    <dbReference type="NCBI Taxonomy" id="1618331"/>
    <lineage>
        <taxon>Bacteria</taxon>
        <taxon>Candidatus Berkelbacteria</taxon>
    </lineage>
</organism>
<accession>A0A0G0FKQ8</accession>
<dbReference type="PANTHER" id="PTHR45947:SF3">
    <property type="entry name" value="SULFOQUINOVOSYL TRANSFERASE SQD2"/>
    <property type="match status" value="1"/>
</dbReference>
<dbReference type="GO" id="GO:0016757">
    <property type="term" value="F:glycosyltransferase activity"/>
    <property type="evidence" value="ECO:0007669"/>
    <property type="project" value="InterPro"/>
</dbReference>
<gene>
    <name evidence="3" type="ORF">US31_C0005G0042</name>
</gene>
<dbReference type="Pfam" id="PF13439">
    <property type="entry name" value="Glyco_transf_4"/>
    <property type="match status" value="1"/>
</dbReference>
<dbReference type="InterPro" id="IPR001296">
    <property type="entry name" value="Glyco_trans_1"/>
</dbReference>
<dbReference type="EMBL" id="LBSM01000005">
    <property type="protein sequence ID" value="KKQ18392.1"/>
    <property type="molecule type" value="Genomic_DNA"/>
</dbReference>
<evidence type="ECO:0000313" key="4">
    <source>
        <dbReference type="Proteomes" id="UP000034508"/>
    </source>
</evidence>
<dbReference type="CDD" id="cd03801">
    <property type="entry name" value="GT4_PimA-like"/>
    <property type="match status" value="1"/>
</dbReference>